<dbReference type="Proteomes" id="UP000518300">
    <property type="component" value="Unassembled WGS sequence"/>
</dbReference>
<comment type="caution">
    <text evidence="11">The sequence shown here is derived from an EMBL/GenBank/DDBJ whole genome shotgun (WGS) entry which is preliminary data.</text>
</comment>
<comment type="pathway">
    <text evidence="2">Lipid metabolism; sphingolipid metabolism.</text>
</comment>
<feature type="region of interest" description="Disordered" evidence="9">
    <location>
        <begin position="317"/>
        <end position="340"/>
    </location>
</feature>
<keyword evidence="5" id="KW-0808">Transferase</keyword>
<evidence type="ECO:0000256" key="7">
    <source>
        <dbReference type="ARBA" id="ARBA00022989"/>
    </source>
</evidence>
<name>A0A848LG28_9BACT</name>
<evidence type="ECO:0000256" key="1">
    <source>
        <dbReference type="ARBA" id="ARBA00004141"/>
    </source>
</evidence>
<dbReference type="PANTHER" id="PTHR12726:SF0">
    <property type="entry name" value="CERAMIDE GLUCOSYLTRANSFERASE"/>
    <property type="match status" value="1"/>
</dbReference>
<keyword evidence="7 10" id="KW-1133">Transmembrane helix</keyword>
<keyword evidence="4" id="KW-0328">Glycosyltransferase</keyword>
<comment type="subcellular location">
    <subcellularLocation>
        <location evidence="1">Membrane</location>
        <topology evidence="1">Multi-pass membrane protein</topology>
    </subcellularLocation>
</comment>
<evidence type="ECO:0000256" key="3">
    <source>
        <dbReference type="ARBA" id="ARBA00004991"/>
    </source>
</evidence>
<feature type="compositionally biased region" description="Low complexity" evidence="9">
    <location>
        <begin position="330"/>
        <end position="340"/>
    </location>
</feature>
<evidence type="ECO:0000313" key="11">
    <source>
        <dbReference type="EMBL" id="NMO14698.1"/>
    </source>
</evidence>
<evidence type="ECO:0000256" key="9">
    <source>
        <dbReference type="SAM" id="MobiDB-lite"/>
    </source>
</evidence>
<keyword evidence="8 10" id="KW-0472">Membrane</keyword>
<sequence>MSALVVASLVWTVLATGFSGVALARLLRARRPSPSEGTRPPVLLLRPVDAPTPRELENLAAPIDYAGPLEQVVVSPYRPRLAPGVRWLPSDPLTPNRKVGHLLYALEVLQTRGRVVLAVDADVAVTGALVEGLAAPVASGAAALSTAAPTPVEPEDVASRAMTGLLRYTHHSFRALDVMSAGAKAVCGKALGLSPAAMEALKELADHIGEDLELSKRLHARGLDVALSAAPARVPVGSVGSWSTPLARFTRWMQVLASHRPALYPTVPLLFTPTLPLVLLAAVLGSPVLVGGVAILVVVRILLALRLAALSTATDGSVAGTRVQGPPSSPTGSTEPRTTTVDTGLPYALTDWLLGEALLLAAFLCSLWQQGTVTWRGRTYALRPGGRMERVVPELSGGPG</sequence>
<proteinExistence type="predicted"/>
<gene>
    <name evidence="11" type="ORF">HG543_07475</name>
</gene>
<evidence type="ECO:0000256" key="6">
    <source>
        <dbReference type="ARBA" id="ARBA00022692"/>
    </source>
</evidence>
<dbReference type="GO" id="GO:0008120">
    <property type="term" value="F:ceramide glucosyltransferase activity"/>
    <property type="evidence" value="ECO:0007669"/>
    <property type="project" value="TreeGrafter"/>
</dbReference>
<evidence type="ECO:0000256" key="8">
    <source>
        <dbReference type="ARBA" id="ARBA00023136"/>
    </source>
</evidence>
<dbReference type="PANTHER" id="PTHR12726">
    <property type="entry name" value="CERAMIDE GLUCOSYLTRANSFERASE"/>
    <property type="match status" value="1"/>
</dbReference>
<comment type="pathway">
    <text evidence="3">Sphingolipid metabolism.</text>
</comment>
<dbReference type="Gene3D" id="3.90.550.10">
    <property type="entry name" value="Spore Coat Polysaccharide Biosynthesis Protein SpsA, Chain A"/>
    <property type="match status" value="1"/>
</dbReference>
<dbReference type="InterPro" id="IPR029044">
    <property type="entry name" value="Nucleotide-diphossugar_trans"/>
</dbReference>
<dbReference type="RefSeq" id="WP_169343994.1">
    <property type="nucleotide sequence ID" value="NZ_JABBJJ010000023.1"/>
</dbReference>
<accession>A0A848LG28</accession>
<dbReference type="EMBL" id="JABBJJ010000023">
    <property type="protein sequence ID" value="NMO14698.1"/>
    <property type="molecule type" value="Genomic_DNA"/>
</dbReference>
<reference evidence="11 12" key="1">
    <citation type="submission" date="2020-04" db="EMBL/GenBank/DDBJ databases">
        <title>Draft genome of Pyxidicoccus fallax type strain.</title>
        <authorList>
            <person name="Whitworth D.E."/>
        </authorList>
    </citation>
    <scope>NUCLEOTIDE SEQUENCE [LARGE SCALE GENOMIC DNA]</scope>
    <source>
        <strain evidence="11 12">DSM 14698</strain>
    </source>
</reference>
<dbReference type="InterPro" id="IPR025993">
    <property type="entry name" value="Ceramide_glucosylTrfase"/>
</dbReference>
<evidence type="ECO:0000256" key="4">
    <source>
        <dbReference type="ARBA" id="ARBA00022676"/>
    </source>
</evidence>
<evidence type="ECO:0000256" key="2">
    <source>
        <dbReference type="ARBA" id="ARBA00004760"/>
    </source>
</evidence>
<organism evidence="11 12">
    <name type="scientific">Pyxidicoccus fallax</name>
    <dbReference type="NCBI Taxonomy" id="394095"/>
    <lineage>
        <taxon>Bacteria</taxon>
        <taxon>Pseudomonadati</taxon>
        <taxon>Myxococcota</taxon>
        <taxon>Myxococcia</taxon>
        <taxon>Myxococcales</taxon>
        <taxon>Cystobacterineae</taxon>
        <taxon>Myxococcaceae</taxon>
        <taxon>Pyxidicoccus</taxon>
    </lineage>
</organism>
<evidence type="ECO:0000256" key="10">
    <source>
        <dbReference type="SAM" id="Phobius"/>
    </source>
</evidence>
<keyword evidence="12" id="KW-1185">Reference proteome</keyword>
<evidence type="ECO:0000256" key="5">
    <source>
        <dbReference type="ARBA" id="ARBA00022679"/>
    </source>
</evidence>
<dbReference type="GO" id="GO:0016020">
    <property type="term" value="C:membrane"/>
    <property type="evidence" value="ECO:0007669"/>
    <property type="project" value="UniProtKB-SubCell"/>
</dbReference>
<dbReference type="AlphaFoldDB" id="A0A848LG28"/>
<protein>
    <submittedName>
        <fullName evidence="11">Carotenoid biosynthesis protein</fullName>
    </submittedName>
</protein>
<keyword evidence="6 10" id="KW-0812">Transmembrane</keyword>
<dbReference type="Pfam" id="PF13506">
    <property type="entry name" value="Glyco_transf_21"/>
    <property type="match status" value="1"/>
</dbReference>
<evidence type="ECO:0000313" key="12">
    <source>
        <dbReference type="Proteomes" id="UP000518300"/>
    </source>
</evidence>
<feature type="transmembrane region" description="Helical" evidence="10">
    <location>
        <begin position="277"/>
        <end position="303"/>
    </location>
</feature>
<dbReference type="GO" id="GO:0006679">
    <property type="term" value="P:glucosylceramide biosynthetic process"/>
    <property type="evidence" value="ECO:0007669"/>
    <property type="project" value="TreeGrafter"/>
</dbReference>